<dbReference type="Proteomes" id="UP000785679">
    <property type="component" value="Unassembled WGS sequence"/>
</dbReference>
<gene>
    <name evidence="1" type="ORF">FGO68_gene10578</name>
</gene>
<evidence type="ECO:0000313" key="1">
    <source>
        <dbReference type="EMBL" id="TNV70626.1"/>
    </source>
</evidence>
<reference evidence="1" key="1">
    <citation type="submission" date="2019-06" db="EMBL/GenBank/DDBJ databases">
        <authorList>
            <person name="Zheng W."/>
        </authorList>
    </citation>
    <scope>NUCLEOTIDE SEQUENCE</scope>
    <source>
        <strain evidence="1">QDHG01</strain>
    </source>
</reference>
<protein>
    <submittedName>
        <fullName evidence="1">Uncharacterized protein</fullName>
    </submittedName>
</protein>
<name>A0A8J8SUB5_HALGN</name>
<evidence type="ECO:0000313" key="2">
    <source>
        <dbReference type="Proteomes" id="UP000785679"/>
    </source>
</evidence>
<keyword evidence="2" id="KW-1185">Reference proteome</keyword>
<dbReference type="InterPro" id="IPR021258">
    <property type="entry name" value="Epiplasmin"/>
</dbReference>
<comment type="caution">
    <text evidence="1">The sequence shown here is derived from an EMBL/GenBank/DDBJ whole genome shotgun (WGS) entry which is preliminary data.</text>
</comment>
<dbReference type="AlphaFoldDB" id="A0A8J8SUB5"/>
<dbReference type="Pfam" id="PF10992">
    <property type="entry name" value="Epiplasmin"/>
    <property type="match status" value="1"/>
</dbReference>
<proteinExistence type="predicted"/>
<organism evidence="1 2">
    <name type="scientific">Halteria grandinella</name>
    <dbReference type="NCBI Taxonomy" id="5974"/>
    <lineage>
        <taxon>Eukaryota</taxon>
        <taxon>Sar</taxon>
        <taxon>Alveolata</taxon>
        <taxon>Ciliophora</taxon>
        <taxon>Intramacronucleata</taxon>
        <taxon>Spirotrichea</taxon>
        <taxon>Stichotrichia</taxon>
        <taxon>Sporadotrichida</taxon>
        <taxon>Halteriidae</taxon>
        <taxon>Halteria</taxon>
    </lineage>
</organism>
<sequence length="199" mass="23601">MSYSPVKSHLRPPLDRTAPIYPQYSQYAPPQYAQAPISYAAPAYYQQPYRQAHYGYQRGEQWSEYIPVEQRYTDYVPETKVEYRPIEKSYTDYIEGLLNFLIVKSSMKPIMCQYLALKNEWNTSQWIDMMSMSITFQFKTVTSLEVHKAESLQEVNTFQQQHPTLVHILHMLHPLNTITQDVVDMVTDIYDLYEFQLFI</sequence>
<accession>A0A8J8SUB5</accession>
<dbReference type="OrthoDB" id="287915at2759"/>
<dbReference type="EMBL" id="RRYP01034755">
    <property type="protein sequence ID" value="TNV70626.1"/>
    <property type="molecule type" value="Genomic_DNA"/>
</dbReference>